<evidence type="ECO:0000313" key="7">
    <source>
        <dbReference type="Proteomes" id="UP000800092"/>
    </source>
</evidence>
<feature type="compositionally biased region" description="Polar residues" evidence="5">
    <location>
        <begin position="23"/>
        <end position="37"/>
    </location>
</feature>
<feature type="compositionally biased region" description="Gly residues" evidence="5">
    <location>
        <begin position="242"/>
        <end position="253"/>
    </location>
</feature>
<feature type="compositionally biased region" description="Basic and acidic residues" evidence="5">
    <location>
        <begin position="495"/>
        <end position="505"/>
    </location>
</feature>
<dbReference type="GO" id="GO:0003677">
    <property type="term" value="F:DNA binding"/>
    <property type="evidence" value="ECO:0007669"/>
    <property type="project" value="InterPro"/>
</dbReference>
<dbReference type="Pfam" id="PF05132">
    <property type="entry name" value="RNA_pol_Rpc4"/>
    <property type="match status" value="1"/>
</dbReference>
<evidence type="ECO:0000256" key="3">
    <source>
        <dbReference type="ARBA" id="ARBA00023163"/>
    </source>
</evidence>
<evidence type="ECO:0000256" key="5">
    <source>
        <dbReference type="SAM" id="MobiDB-lite"/>
    </source>
</evidence>
<accession>A0A6A6HL87</accession>
<gene>
    <name evidence="6" type="ORF">EV356DRAFT_504240</name>
</gene>
<dbReference type="GO" id="GO:0042797">
    <property type="term" value="P:tRNA transcription by RNA polymerase III"/>
    <property type="evidence" value="ECO:0007669"/>
    <property type="project" value="TreeGrafter"/>
</dbReference>
<protein>
    <recommendedName>
        <fullName evidence="8">RNA polymerase III RPC4-domain-containing protein</fullName>
    </recommendedName>
</protein>
<feature type="compositionally biased region" description="Basic and acidic residues" evidence="5">
    <location>
        <begin position="298"/>
        <end position="330"/>
    </location>
</feature>
<feature type="compositionally biased region" description="Basic and acidic residues" evidence="5">
    <location>
        <begin position="127"/>
        <end position="143"/>
    </location>
</feature>
<dbReference type="PANTHER" id="PTHR13408:SF0">
    <property type="entry name" value="DNA-DIRECTED RNA POLYMERASE III SUBUNIT RPC4"/>
    <property type="match status" value="1"/>
</dbReference>
<feature type="compositionally biased region" description="Basic and acidic residues" evidence="5">
    <location>
        <begin position="575"/>
        <end position="585"/>
    </location>
</feature>
<keyword evidence="4" id="KW-0539">Nucleus</keyword>
<sequence>MSDSQAVPGASNIVENDQAADPQATSEIQSEPEQSTAPAVELAEERPPQPAAEADPEIQQRGILPKTDSSTTPNQSSLSVEVPNASAAIPSSSPPTQPSSSNRPSSQPQPQRGTKKPGPGPRLPARRSKEEREALIREEEERRRKAQGTSSSSSAPRGPGGRGRGLGWRDGRGGSGRGGARGGIVGGEAVASGPFSAGTVSAEQKKRKRGGGIAGANQRSQGERVSREQEAEDGEEIVVAGASGGGARRGAGAGAASKSKSAATTGVRSKGKGKQVKREGESDKDADGDIAMLGLPKVKKEGVEGDHASDAGEGDESPRRDIDDIEHIDLTNDDDDVTGARDQRAKSVRPFLAGLAPVRLPRRDHLAYDPAIKRESSPTEALSGGLDEGAIGSMREESTQEEHTRRRTNVKPKDVEFIRGERRWQGVYQDDEDAEVNIKQELTEDAMDLDAAPEQSDVHQTPKELPSSPEKKKKDDKDTTKPKTSGFKSEFQTAQEKDELERQRQDTQTLMQELGQAPLLGESAPSEIREGRVYLFQLPPVIPDLIRADLAVKQEQQQAPADQNKPEGSASVISRPDKKPIKVEETDTANTHHRNPKAPKLTSGIAGKLRVHESGRTTLNWGGTSMELNMGSRLTYLQEVLVAKGLDDGDEGGSEGTKKEAFGLGVIRGKFVVTPDWEEIIT</sequence>
<dbReference type="GO" id="GO:0005666">
    <property type="term" value="C:RNA polymerase III complex"/>
    <property type="evidence" value="ECO:0007669"/>
    <property type="project" value="InterPro"/>
</dbReference>
<feature type="compositionally biased region" description="Low complexity" evidence="5">
    <location>
        <begin position="254"/>
        <end position="266"/>
    </location>
</feature>
<dbReference type="InterPro" id="IPR007811">
    <property type="entry name" value="RPC4"/>
</dbReference>
<dbReference type="EMBL" id="ML991774">
    <property type="protein sequence ID" value="KAF2238904.1"/>
    <property type="molecule type" value="Genomic_DNA"/>
</dbReference>
<evidence type="ECO:0000256" key="4">
    <source>
        <dbReference type="ARBA" id="ARBA00023242"/>
    </source>
</evidence>
<feature type="compositionally biased region" description="Low complexity" evidence="5">
    <location>
        <begin position="147"/>
        <end position="157"/>
    </location>
</feature>
<reference evidence="6" key="1">
    <citation type="journal article" date="2020" name="Stud. Mycol.">
        <title>101 Dothideomycetes genomes: a test case for predicting lifestyles and emergence of pathogens.</title>
        <authorList>
            <person name="Haridas S."/>
            <person name="Albert R."/>
            <person name="Binder M."/>
            <person name="Bloem J."/>
            <person name="Labutti K."/>
            <person name="Salamov A."/>
            <person name="Andreopoulos B."/>
            <person name="Baker S."/>
            <person name="Barry K."/>
            <person name="Bills G."/>
            <person name="Bluhm B."/>
            <person name="Cannon C."/>
            <person name="Castanera R."/>
            <person name="Culley D."/>
            <person name="Daum C."/>
            <person name="Ezra D."/>
            <person name="Gonzalez J."/>
            <person name="Henrissat B."/>
            <person name="Kuo A."/>
            <person name="Liang C."/>
            <person name="Lipzen A."/>
            <person name="Lutzoni F."/>
            <person name="Magnuson J."/>
            <person name="Mondo S."/>
            <person name="Nolan M."/>
            <person name="Ohm R."/>
            <person name="Pangilinan J."/>
            <person name="Park H.-J."/>
            <person name="Ramirez L."/>
            <person name="Alfaro M."/>
            <person name="Sun H."/>
            <person name="Tritt A."/>
            <person name="Yoshinaga Y."/>
            <person name="Zwiers L.-H."/>
            <person name="Turgeon B."/>
            <person name="Goodwin S."/>
            <person name="Spatafora J."/>
            <person name="Crous P."/>
            <person name="Grigoriev I."/>
        </authorList>
    </citation>
    <scope>NUCLEOTIDE SEQUENCE</scope>
    <source>
        <strain evidence="6">Tuck. ex Michener</strain>
    </source>
</reference>
<dbReference type="OrthoDB" id="5836119at2759"/>
<feature type="compositionally biased region" description="Basic and acidic residues" evidence="5">
    <location>
        <begin position="469"/>
        <end position="481"/>
    </location>
</feature>
<evidence type="ECO:0008006" key="8">
    <source>
        <dbReference type="Google" id="ProtNLM"/>
    </source>
</evidence>
<feature type="compositionally biased region" description="Basic and acidic residues" evidence="5">
    <location>
        <begin position="411"/>
        <end position="424"/>
    </location>
</feature>
<feature type="region of interest" description="Disordered" evidence="5">
    <location>
        <begin position="369"/>
        <end position="519"/>
    </location>
</feature>
<feature type="compositionally biased region" description="Basic and acidic residues" evidence="5">
    <location>
        <begin position="276"/>
        <end position="287"/>
    </location>
</feature>
<keyword evidence="2" id="KW-0240">DNA-directed RNA polymerase</keyword>
<keyword evidence="7" id="KW-1185">Reference proteome</keyword>
<feature type="region of interest" description="Disordered" evidence="5">
    <location>
        <begin position="1"/>
        <end position="343"/>
    </location>
</feature>
<evidence type="ECO:0000313" key="6">
    <source>
        <dbReference type="EMBL" id="KAF2238904.1"/>
    </source>
</evidence>
<evidence type="ECO:0000256" key="2">
    <source>
        <dbReference type="ARBA" id="ARBA00022478"/>
    </source>
</evidence>
<feature type="region of interest" description="Disordered" evidence="5">
    <location>
        <begin position="554"/>
        <end position="607"/>
    </location>
</feature>
<dbReference type="PANTHER" id="PTHR13408">
    <property type="entry name" value="DNA-DIRECTED RNA POLYMERASE III"/>
    <property type="match status" value="1"/>
</dbReference>
<evidence type="ECO:0000256" key="1">
    <source>
        <dbReference type="ARBA" id="ARBA00004123"/>
    </source>
</evidence>
<dbReference type="Proteomes" id="UP000800092">
    <property type="component" value="Unassembled WGS sequence"/>
</dbReference>
<comment type="subcellular location">
    <subcellularLocation>
        <location evidence="1">Nucleus</location>
    </subcellularLocation>
</comment>
<feature type="compositionally biased region" description="Basic and acidic residues" evidence="5">
    <location>
        <begin position="394"/>
        <end position="404"/>
    </location>
</feature>
<organism evidence="6 7">
    <name type="scientific">Viridothelium virens</name>
    <name type="common">Speckled blister lichen</name>
    <name type="synonym">Trypethelium virens</name>
    <dbReference type="NCBI Taxonomy" id="1048519"/>
    <lineage>
        <taxon>Eukaryota</taxon>
        <taxon>Fungi</taxon>
        <taxon>Dikarya</taxon>
        <taxon>Ascomycota</taxon>
        <taxon>Pezizomycotina</taxon>
        <taxon>Dothideomycetes</taxon>
        <taxon>Dothideomycetes incertae sedis</taxon>
        <taxon>Trypetheliales</taxon>
        <taxon>Trypetheliaceae</taxon>
        <taxon>Viridothelium</taxon>
    </lineage>
</organism>
<dbReference type="AlphaFoldDB" id="A0A6A6HL87"/>
<name>A0A6A6HL87_VIRVR</name>
<feature type="compositionally biased region" description="Polar residues" evidence="5">
    <location>
        <begin position="67"/>
        <end position="79"/>
    </location>
</feature>
<proteinExistence type="predicted"/>
<feature type="compositionally biased region" description="Low complexity" evidence="5">
    <location>
        <begin position="98"/>
        <end position="111"/>
    </location>
</feature>
<keyword evidence="3" id="KW-0804">Transcription</keyword>
<feature type="compositionally biased region" description="Gly residues" evidence="5">
    <location>
        <begin position="173"/>
        <end position="186"/>
    </location>
</feature>